<dbReference type="PIRSF" id="PIRSF021265">
    <property type="entry name" value="DUF956"/>
    <property type="match status" value="1"/>
</dbReference>
<dbReference type="eggNOG" id="COG4687">
    <property type="taxonomic scope" value="Bacteria"/>
</dbReference>
<name>A0A0R1WUU1_9LACO</name>
<evidence type="ECO:0000313" key="1">
    <source>
        <dbReference type="EMBL" id="KRM18803.1"/>
    </source>
</evidence>
<keyword evidence="2" id="KW-1185">Reference proteome</keyword>
<gene>
    <name evidence="1" type="ORF">FC40_GL000588</name>
</gene>
<proteinExistence type="predicted"/>
<dbReference type="OrthoDB" id="1646215at2"/>
<dbReference type="InterPro" id="IPR010360">
    <property type="entry name" value="DUF956"/>
</dbReference>
<dbReference type="PATRIC" id="fig|1423755.3.peg.642"/>
<dbReference type="AlphaFoldDB" id="A0A0R1WUU1"/>
<dbReference type="Proteomes" id="UP000051054">
    <property type="component" value="Unassembled WGS sequence"/>
</dbReference>
<protein>
    <recommendedName>
        <fullName evidence="3">Regulator of the mannose operon, ManO</fullName>
    </recommendedName>
</protein>
<organism evidence="1 2">
    <name type="scientific">Ligilactobacillus hayakitensis DSM 18933 = JCM 14209</name>
    <dbReference type="NCBI Taxonomy" id="1423755"/>
    <lineage>
        <taxon>Bacteria</taxon>
        <taxon>Bacillati</taxon>
        <taxon>Bacillota</taxon>
        <taxon>Bacilli</taxon>
        <taxon>Lactobacillales</taxon>
        <taxon>Lactobacillaceae</taxon>
        <taxon>Ligilactobacillus</taxon>
    </lineage>
</organism>
<sequence length="125" mass="14665">MVESLNSKVELVTKATSYFRMAEYGKIMLGDKGFEFYNEKDVNKFIQIPWEEIDIVIASVMFRGKWIPRFAVRTKNSGTYTFSSQNTKKTLRVIRDHLSNEQVVRSLSFFQVLTRNVKNIFNHSK</sequence>
<evidence type="ECO:0000313" key="2">
    <source>
        <dbReference type="Proteomes" id="UP000051054"/>
    </source>
</evidence>
<evidence type="ECO:0008006" key="3">
    <source>
        <dbReference type="Google" id="ProtNLM"/>
    </source>
</evidence>
<dbReference type="Pfam" id="PF06115">
    <property type="entry name" value="DUF956"/>
    <property type="match status" value="1"/>
</dbReference>
<dbReference type="STRING" id="1423755.FC40_GL000588"/>
<dbReference type="EMBL" id="AZGD01000090">
    <property type="protein sequence ID" value="KRM18803.1"/>
    <property type="molecule type" value="Genomic_DNA"/>
</dbReference>
<accession>A0A0R1WUU1</accession>
<dbReference type="RefSeq" id="WP_025021828.1">
    <property type="nucleotide sequence ID" value="NZ_AZGD01000090.1"/>
</dbReference>
<comment type="caution">
    <text evidence="1">The sequence shown here is derived from an EMBL/GenBank/DDBJ whole genome shotgun (WGS) entry which is preliminary data.</text>
</comment>
<reference evidence="1 2" key="1">
    <citation type="journal article" date="2015" name="Genome Announc.">
        <title>Expanding the biotechnology potential of lactobacilli through comparative genomics of 213 strains and associated genera.</title>
        <authorList>
            <person name="Sun Z."/>
            <person name="Harris H.M."/>
            <person name="McCann A."/>
            <person name="Guo C."/>
            <person name="Argimon S."/>
            <person name="Zhang W."/>
            <person name="Yang X."/>
            <person name="Jeffery I.B."/>
            <person name="Cooney J.C."/>
            <person name="Kagawa T.F."/>
            <person name="Liu W."/>
            <person name="Song Y."/>
            <person name="Salvetti E."/>
            <person name="Wrobel A."/>
            <person name="Rasinkangas P."/>
            <person name="Parkhill J."/>
            <person name="Rea M.C."/>
            <person name="O'Sullivan O."/>
            <person name="Ritari J."/>
            <person name="Douillard F.P."/>
            <person name="Paul Ross R."/>
            <person name="Yang R."/>
            <person name="Briner A.E."/>
            <person name="Felis G.E."/>
            <person name="de Vos W.M."/>
            <person name="Barrangou R."/>
            <person name="Klaenhammer T.R."/>
            <person name="Caufield P.W."/>
            <person name="Cui Y."/>
            <person name="Zhang H."/>
            <person name="O'Toole P.W."/>
        </authorList>
    </citation>
    <scope>NUCLEOTIDE SEQUENCE [LARGE SCALE GENOMIC DNA]</scope>
    <source>
        <strain evidence="1 2">DSM 18933</strain>
    </source>
</reference>